<dbReference type="Pfam" id="PF00990">
    <property type="entry name" value="GGDEF"/>
    <property type="match status" value="1"/>
</dbReference>
<dbReference type="PROSITE" id="PS50110">
    <property type="entry name" value="RESPONSE_REGULATORY"/>
    <property type="match status" value="1"/>
</dbReference>
<dbReference type="GO" id="GO:0000160">
    <property type="term" value="P:phosphorelay signal transduction system"/>
    <property type="evidence" value="ECO:0007669"/>
    <property type="project" value="InterPro"/>
</dbReference>
<proteinExistence type="predicted"/>
<dbReference type="Gene3D" id="3.30.70.270">
    <property type="match status" value="1"/>
</dbReference>
<evidence type="ECO:0000256" key="3">
    <source>
        <dbReference type="PROSITE-ProRule" id="PRU00169"/>
    </source>
</evidence>
<dbReference type="SUPFAM" id="SSF55073">
    <property type="entry name" value="Nucleotide cyclase"/>
    <property type="match status" value="1"/>
</dbReference>
<dbReference type="InterPro" id="IPR050469">
    <property type="entry name" value="Diguanylate_Cyclase"/>
</dbReference>
<name>A0A1I5XP98_9FIRM</name>
<dbReference type="SMART" id="SM00448">
    <property type="entry name" value="REC"/>
    <property type="match status" value="1"/>
</dbReference>
<gene>
    <name evidence="6" type="ORF">SAMN04487928_13522</name>
</gene>
<dbReference type="NCBIfam" id="TIGR00254">
    <property type="entry name" value="GGDEF"/>
    <property type="match status" value="1"/>
</dbReference>
<dbReference type="AlphaFoldDB" id="A0A1I5XP98"/>
<evidence type="ECO:0000313" key="7">
    <source>
        <dbReference type="Proteomes" id="UP000182624"/>
    </source>
</evidence>
<dbReference type="CDD" id="cd01949">
    <property type="entry name" value="GGDEF"/>
    <property type="match status" value="1"/>
</dbReference>
<keyword evidence="3" id="KW-0597">Phosphoprotein</keyword>
<dbReference type="InterPro" id="IPR011006">
    <property type="entry name" value="CheY-like_superfamily"/>
</dbReference>
<dbReference type="Pfam" id="PF00072">
    <property type="entry name" value="Response_reg"/>
    <property type="match status" value="1"/>
</dbReference>
<evidence type="ECO:0000259" key="5">
    <source>
        <dbReference type="PROSITE" id="PS50887"/>
    </source>
</evidence>
<dbReference type="EMBL" id="FOXO01000035">
    <property type="protein sequence ID" value="SFQ33646.1"/>
    <property type="molecule type" value="Genomic_DNA"/>
</dbReference>
<evidence type="ECO:0000313" key="6">
    <source>
        <dbReference type="EMBL" id="SFQ33646.1"/>
    </source>
</evidence>
<dbReference type="GO" id="GO:0052621">
    <property type="term" value="F:diguanylate cyclase activity"/>
    <property type="evidence" value="ECO:0007669"/>
    <property type="project" value="TreeGrafter"/>
</dbReference>
<dbReference type="InterPro" id="IPR029787">
    <property type="entry name" value="Nucleotide_cyclase"/>
</dbReference>
<protein>
    <recommendedName>
        <fullName evidence="1">Stage 0 sporulation protein A homolog</fullName>
    </recommendedName>
</protein>
<dbReference type="CDD" id="cd00156">
    <property type="entry name" value="REC"/>
    <property type="match status" value="1"/>
</dbReference>
<comment type="function">
    <text evidence="2">May play the central regulatory role in sporulation. It may be an element of the effector pathway responsible for the activation of sporulation genes in response to nutritional stress. Spo0A may act in concert with spo0H (a sigma factor) to control the expression of some genes that are critical to the sporulation process.</text>
</comment>
<dbReference type="InterPro" id="IPR000160">
    <property type="entry name" value="GGDEF_dom"/>
</dbReference>
<organism evidence="6 7">
    <name type="scientific">Butyrivibrio proteoclasticus</name>
    <dbReference type="NCBI Taxonomy" id="43305"/>
    <lineage>
        <taxon>Bacteria</taxon>
        <taxon>Bacillati</taxon>
        <taxon>Bacillota</taxon>
        <taxon>Clostridia</taxon>
        <taxon>Lachnospirales</taxon>
        <taxon>Lachnospiraceae</taxon>
        <taxon>Butyrivibrio</taxon>
    </lineage>
</organism>
<accession>A0A1I5XP98</accession>
<dbReference type="InterPro" id="IPR001789">
    <property type="entry name" value="Sig_transdc_resp-reg_receiver"/>
</dbReference>
<dbReference type="RefSeq" id="WP_074891349.1">
    <property type="nucleotide sequence ID" value="NZ_FOXO01000035.1"/>
</dbReference>
<sequence>MAKHKILIVDDEKISLRMTQHILSSEYDTVCASNGRDAIEIYKTERPNLVLSDLRMPEIDGFELQKKLQDIYGKQIPFMFMTADKDDEAESKGFAIGALDFIRKPFRADVLLKRVFNILQNVEQIQGLQKAATTDSMTGLLNKASSQEEIDLLVKTTPGALMMIDLDSFKPVNDIYGHAMGDKVLIRFAEIIRSSIRATDIAGRIGGDEFVVFCKSVLDEDVIADKAAYINEQILLSAKELMGQSMNIPLGASIGCAFAPDEGADYVNLYKKADKALYFVKQNGKHGYKVYREEKASSGDEADEATALKYAMTLMAERSPGKGAFNLPTSDFKKIYHFLSRVVGNYHNTIHVILYSVIPTKKDVDQEEAANAFVEVVQMSLRQSDVITRYGSNQVMILLLKAVSSDLEIVTERIAMNWESKDISALCKITYETSELK</sequence>
<dbReference type="Gene3D" id="3.40.50.2300">
    <property type="match status" value="1"/>
</dbReference>
<reference evidence="7" key="1">
    <citation type="submission" date="2016-10" db="EMBL/GenBank/DDBJ databases">
        <authorList>
            <person name="Varghese N."/>
            <person name="Submissions S."/>
        </authorList>
    </citation>
    <scope>NUCLEOTIDE SEQUENCE [LARGE SCALE GENOMIC DNA]</scope>
    <source>
        <strain evidence="7">P18</strain>
    </source>
</reference>
<feature type="domain" description="Response regulatory" evidence="4">
    <location>
        <begin position="5"/>
        <end position="119"/>
    </location>
</feature>
<dbReference type="InterPro" id="IPR043128">
    <property type="entry name" value="Rev_trsase/Diguanyl_cyclase"/>
</dbReference>
<feature type="domain" description="GGDEF" evidence="5">
    <location>
        <begin position="157"/>
        <end position="293"/>
    </location>
</feature>
<dbReference type="Proteomes" id="UP000182624">
    <property type="component" value="Unassembled WGS sequence"/>
</dbReference>
<dbReference type="OrthoDB" id="9805474at2"/>
<dbReference type="SMART" id="SM00267">
    <property type="entry name" value="GGDEF"/>
    <property type="match status" value="1"/>
</dbReference>
<dbReference type="PANTHER" id="PTHR45138">
    <property type="entry name" value="REGULATORY COMPONENTS OF SENSORY TRANSDUCTION SYSTEM"/>
    <property type="match status" value="1"/>
</dbReference>
<dbReference type="PROSITE" id="PS50887">
    <property type="entry name" value="GGDEF"/>
    <property type="match status" value="1"/>
</dbReference>
<dbReference type="PANTHER" id="PTHR45138:SF9">
    <property type="entry name" value="DIGUANYLATE CYCLASE DGCM-RELATED"/>
    <property type="match status" value="1"/>
</dbReference>
<dbReference type="SUPFAM" id="SSF52172">
    <property type="entry name" value="CheY-like"/>
    <property type="match status" value="1"/>
</dbReference>
<feature type="modified residue" description="4-aspartylphosphate" evidence="3">
    <location>
        <position position="53"/>
    </location>
</feature>
<evidence type="ECO:0000259" key="4">
    <source>
        <dbReference type="PROSITE" id="PS50110"/>
    </source>
</evidence>
<evidence type="ECO:0000256" key="2">
    <source>
        <dbReference type="ARBA" id="ARBA00024867"/>
    </source>
</evidence>
<evidence type="ECO:0000256" key="1">
    <source>
        <dbReference type="ARBA" id="ARBA00018672"/>
    </source>
</evidence>
<keyword evidence="7" id="KW-1185">Reference proteome</keyword>